<sequence>MKFFYKVGLVITSLFLSNIALAANCDSACQLIQIKSYFSALDEVGRKGSTIKDIDSLLAMVHKDVKYIHVEYQANFTKESWREAFIRNLNRGSYQKTKNNEARVINTIFGKNHVAVEYAHGVINSDGTWKKNDARLALFGFKDGKILLIKELW</sequence>
<dbReference type="RefSeq" id="WP_033083622.1">
    <property type="nucleotide sequence ID" value="NZ_JQEC01000051.1"/>
</dbReference>
<dbReference type="PATRIC" id="fig|28229.3.peg.3637"/>
<dbReference type="EMBL" id="JQEC01000051">
    <property type="protein sequence ID" value="KGJ89838.1"/>
    <property type="molecule type" value="Genomic_DNA"/>
</dbReference>
<gene>
    <name evidence="2" type="ORF">GAB14E_3716</name>
</gene>
<reference evidence="2 3" key="1">
    <citation type="submission" date="2014-08" db="EMBL/GenBank/DDBJ databases">
        <title>Genomic and Phenotypic Diversity of Colwellia psychrerythraea strains from Disparate Marine Basins.</title>
        <authorList>
            <person name="Techtmann S.M."/>
            <person name="Stelling S.C."/>
            <person name="Utturkar S.M."/>
            <person name="Alshibli N."/>
            <person name="Harris A."/>
            <person name="Brown S.D."/>
            <person name="Hazen T.C."/>
        </authorList>
    </citation>
    <scope>NUCLEOTIDE SEQUENCE [LARGE SCALE GENOMIC DNA]</scope>
    <source>
        <strain evidence="2 3">GAB14E</strain>
    </source>
</reference>
<dbReference type="SUPFAM" id="SSF54427">
    <property type="entry name" value="NTF2-like"/>
    <property type="match status" value="1"/>
</dbReference>
<dbReference type="InterPro" id="IPR032710">
    <property type="entry name" value="NTF2-like_dom_sf"/>
</dbReference>
<dbReference type="Proteomes" id="UP000029868">
    <property type="component" value="Unassembled WGS sequence"/>
</dbReference>
<evidence type="ECO:0000256" key="1">
    <source>
        <dbReference type="SAM" id="SignalP"/>
    </source>
</evidence>
<feature type="signal peptide" evidence="1">
    <location>
        <begin position="1"/>
        <end position="22"/>
    </location>
</feature>
<comment type="caution">
    <text evidence="2">The sequence shown here is derived from an EMBL/GenBank/DDBJ whole genome shotgun (WGS) entry which is preliminary data.</text>
</comment>
<dbReference type="OrthoDB" id="6386751at2"/>
<feature type="chain" id="PRO_5001948715" description="Nuclear transport factor 2 family protein" evidence="1">
    <location>
        <begin position="23"/>
        <end position="153"/>
    </location>
</feature>
<accession>A0A099KJQ6</accession>
<dbReference type="Gene3D" id="3.10.450.50">
    <property type="match status" value="1"/>
</dbReference>
<keyword evidence="1" id="KW-0732">Signal</keyword>
<dbReference type="AlphaFoldDB" id="A0A099KJQ6"/>
<organism evidence="2 3">
    <name type="scientific">Colwellia psychrerythraea</name>
    <name type="common">Vibrio psychroerythus</name>
    <dbReference type="NCBI Taxonomy" id="28229"/>
    <lineage>
        <taxon>Bacteria</taxon>
        <taxon>Pseudomonadati</taxon>
        <taxon>Pseudomonadota</taxon>
        <taxon>Gammaproteobacteria</taxon>
        <taxon>Alteromonadales</taxon>
        <taxon>Colwelliaceae</taxon>
        <taxon>Colwellia</taxon>
    </lineage>
</organism>
<protein>
    <recommendedName>
        <fullName evidence="4">Nuclear transport factor 2 family protein</fullName>
    </recommendedName>
</protein>
<evidence type="ECO:0008006" key="4">
    <source>
        <dbReference type="Google" id="ProtNLM"/>
    </source>
</evidence>
<proteinExistence type="predicted"/>
<evidence type="ECO:0000313" key="3">
    <source>
        <dbReference type="Proteomes" id="UP000029868"/>
    </source>
</evidence>
<name>A0A099KJQ6_COLPS</name>
<evidence type="ECO:0000313" key="2">
    <source>
        <dbReference type="EMBL" id="KGJ89838.1"/>
    </source>
</evidence>